<accession>A0A538UA71</accession>
<evidence type="ECO:0000313" key="8">
    <source>
        <dbReference type="EMBL" id="TMQ72801.1"/>
    </source>
</evidence>
<protein>
    <submittedName>
        <fullName evidence="8">YIP1 family protein</fullName>
    </submittedName>
</protein>
<feature type="transmembrane region" description="Helical" evidence="6">
    <location>
        <begin position="170"/>
        <end position="191"/>
    </location>
</feature>
<feature type="region of interest" description="Disordered" evidence="5">
    <location>
        <begin position="1"/>
        <end position="70"/>
    </location>
</feature>
<keyword evidence="2 6" id="KW-0812">Transmembrane</keyword>
<evidence type="ECO:0000256" key="2">
    <source>
        <dbReference type="ARBA" id="ARBA00022692"/>
    </source>
</evidence>
<feature type="compositionally biased region" description="Pro residues" evidence="5">
    <location>
        <begin position="44"/>
        <end position="70"/>
    </location>
</feature>
<keyword evidence="4 6" id="KW-0472">Membrane</keyword>
<evidence type="ECO:0000259" key="7">
    <source>
        <dbReference type="Pfam" id="PF04893"/>
    </source>
</evidence>
<sequence length="282" mass="30132">MRPLFPSSTMRFVPSGGFMEERPPIPPDPASPSDFPTTPAMPSEQPPWAGPPGGEPPGPPPGAPGPEPIPWEQPGLGFFARFYDTLRMLALAPRAAYERVGTTTAVGRPLAFAIIVGWPGILAATLWEIALRDFMDKHIWGGMLSDKAMRDRAFESNPMLEIGIALLSPVWLPVVLFIAAALQHVFLWMVGGARRGFVQTFRVICYAQLATLAGVVPLCGSLAAAVWHVVLQIIGLAAVHRISTARAVFAIVLPLLLCCLCIALVFSMFGAAILSGMKGSGP</sequence>
<organism evidence="8 9">
    <name type="scientific">Eiseniibacteriota bacterium</name>
    <dbReference type="NCBI Taxonomy" id="2212470"/>
    <lineage>
        <taxon>Bacteria</taxon>
        <taxon>Candidatus Eiseniibacteriota</taxon>
    </lineage>
</organism>
<evidence type="ECO:0000256" key="3">
    <source>
        <dbReference type="ARBA" id="ARBA00022989"/>
    </source>
</evidence>
<feature type="transmembrane region" description="Helical" evidence="6">
    <location>
        <begin position="247"/>
        <end position="274"/>
    </location>
</feature>
<feature type="domain" description="Yip1" evidence="7">
    <location>
        <begin position="91"/>
        <end position="263"/>
    </location>
</feature>
<dbReference type="GO" id="GO:0016020">
    <property type="term" value="C:membrane"/>
    <property type="evidence" value="ECO:0007669"/>
    <property type="project" value="UniProtKB-SubCell"/>
</dbReference>
<comment type="caution">
    <text evidence="8">The sequence shown here is derived from an EMBL/GenBank/DDBJ whole genome shotgun (WGS) entry which is preliminary data.</text>
</comment>
<feature type="transmembrane region" description="Helical" evidence="6">
    <location>
        <begin position="203"/>
        <end position="227"/>
    </location>
</feature>
<gene>
    <name evidence="8" type="ORF">E6K80_01835</name>
</gene>
<dbReference type="InterPro" id="IPR006977">
    <property type="entry name" value="Yip1_dom"/>
</dbReference>
<evidence type="ECO:0000313" key="9">
    <source>
        <dbReference type="Proteomes" id="UP000319836"/>
    </source>
</evidence>
<reference evidence="8 9" key="1">
    <citation type="journal article" date="2019" name="Nat. Microbiol.">
        <title>Mediterranean grassland soil C-N compound turnover is dependent on rainfall and depth, and is mediated by genomically divergent microorganisms.</title>
        <authorList>
            <person name="Diamond S."/>
            <person name="Andeer P.F."/>
            <person name="Li Z."/>
            <person name="Crits-Christoph A."/>
            <person name="Burstein D."/>
            <person name="Anantharaman K."/>
            <person name="Lane K.R."/>
            <person name="Thomas B.C."/>
            <person name="Pan C."/>
            <person name="Northen T.R."/>
            <person name="Banfield J.F."/>
        </authorList>
    </citation>
    <scope>NUCLEOTIDE SEQUENCE [LARGE SCALE GENOMIC DNA]</scope>
    <source>
        <strain evidence="8">WS_10</strain>
    </source>
</reference>
<evidence type="ECO:0000256" key="4">
    <source>
        <dbReference type="ARBA" id="ARBA00023136"/>
    </source>
</evidence>
<keyword evidence="3 6" id="KW-1133">Transmembrane helix</keyword>
<evidence type="ECO:0000256" key="6">
    <source>
        <dbReference type="SAM" id="Phobius"/>
    </source>
</evidence>
<feature type="transmembrane region" description="Helical" evidence="6">
    <location>
        <begin position="109"/>
        <end position="130"/>
    </location>
</feature>
<evidence type="ECO:0000256" key="1">
    <source>
        <dbReference type="ARBA" id="ARBA00004141"/>
    </source>
</evidence>
<name>A0A538UA71_UNCEI</name>
<feature type="compositionally biased region" description="Low complexity" evidence="5">
    <location>
        <begin position="31"/>
        <end position="40"/>
    </location>
</feature>
<dbReference type="Proteomes" id="UP000319836">
    <property type="component" value="Unassembled WGS sequence"/>
</dbReference>
<dbReference type="EMBL" id="VBPA01000038">
    <property type="protein sequence ID" value="TMQ72801.1"/>
    <property type="molecule type" value="Genomic_DNA"/>
</dbReference>
<proteinExistence type="predicted"/>
<dbReference type="Pfam" id="PF04893">
    <property type="entry name" value="Yip1"/>
    <property type="match status" value="1"/>
</dbReference>
<feature type="compositionally biased region" description="Polar residues" evidence="5">
    <location>
        <begin position="1"/>
        <end position="10"/>
    </location>
</feature>
<evidence type="ECO:0000256" key="5">
    <source>
        <dbReference type="SAM" id="MobiDB-lite"/>
    </source>
</evidence>
<comment type="subcellular location">
    <subcellularLocation>
        <location evidence="1">Membrane</location>
        <topology evidence="1">Multi-pass membrane protein</topology>
    </subcellularLocation>
</comment>
<dbReference type="AlphaFoldDB" id="A0A538UA71"/>